<evidence type="ECO:0008006" key="3">
    <source>
        <dbReference type="Google" id="ProtNLM"/>
    </source>
</evidence>
<dbReference type="PROSITE" id="PS51257">
    <property type="entry name" value="PROKAR_LIPOPROTEIN"/>
    <property type="match status" value="1"/>
</dbReference>
<dbReference type="AlphaFoldDB" id="A0A2T4DR86"/>
<dbReference type="EMBL" id="PYVU01000056">
    <property type="protein sequence ID" value="PTB96312.1"/>
    <property type="molecule type" value="Genomic_DNA"/>
</dbReference>
<dbReference type="PANTHER" id="PTHR47197:SF3">
    <property type="entry name" value="DIHYDRO-HEME D1 DEHYDROGENASE"/>
    <property type="match status" value="1"/>
</dbReference>
<dbReference type="Gene3D" id="2.130.10.10">
    <property type="entry name" value="YVTN repeat-like/Quinoprotein amine dehydrogenase"/>
    <property type="match status" value="1"/>
</dbReference>
<dbReference type="PANTHER" id="PTHR47197">
    <property type="entry name" value="PROTEIN NIRF"/>
    <property type="match status" value="1"/>
</dbReference>
<protein>
    <recommendedName>
        <fullName evidence="3">Cell surface protein</fullName>
    </recommendedName>
</protein>
<dbReference type="InterPro" id="IPR015943">
    <property type="entry name" value="WD40/YVTN_repeat-like_dom_sf"/>
</dbReference>
<dbReference type="SUPFAM" id="SSF50969">
    <property type="entry name" value="YVTN repeat-like/Quinoprotein amine dehydrogenase"/>
    <property type="match status" value="1"/>
</dbReference>
<accession>A0A2T4DR86</accession>
<sequence>MKKLNLLNKAFFAVFSLLILFTGCDDESPKPETGSVLIIHEGGFNGNNATIGSYDPDLKSYNANAFMKGSSPFIGDVQQSVLQHENSLYSVLNGSNSVEIIGLENLNFIASVEDEMIDKPRAITISGTTGYLSNWGPYGENFSLTDSNILTIDLTTNTVSGTIDTENGVEDVEIVGNKLLVTRNYYGAYQNLTIINIDNNEVEKDIELPSGPQEIIVDRAGNPWVVCSGGFLVRIDEEQGTAVETIDLSGAILGEADIYSNEIYFLQENKVKKVNISSGEIISLFNTVDITTPYAFAVDPNNGEIYIGDGVDYSDGGLVYRYSANGELLDDFISGILPTQFIFN</sequence>
<organism evidence="1 2">
    <name type="scientific">Marivirga lumbricoides</name>
    <dbReference type="NCBI Taxonomy" id="1046115"/>
    <lineage>
        <taxon>Bacteria</taxon>
        <taxon>Pseudomonadati</taxon>
        <taxon>Bacteroidota</taxon>
        <taxon>Cytophagia</taxon>
        <taxon>Cytophagales</taxon>
        <taxon>Marivirgaceae</taxon>
        <taxon>Marivirga</taxon>
    </lineage>
</organism>
<evidence type="ECO:0000313" key="1">
    <source>
        <dbReference type="EMBL" id="PTB96312.1"/>
    </source>
</evidence>
<comment type="caution">
    <text evidence="1">The sequence shown here is derived from an EMBL/GenBank/DDBJ whole genome shotgun (WGS) entry which is preliminary data.</text>
</comment>
<gene>
    <name evidence="1" type="ORF">C9994_07860</name>
</gene>
<dbReference type="InterPro" id="IPR051200">
    <property type="entry name" value="Host-pathogen_enzymatic-act"/>
</dbReference>
<dbReference type="InterPro" id="IPR011044">
    <property type="entry name" value="Quino_amine_DH_bsu"/>
</dbReference>
<proteinExistence type="predicted"/>
<evidence type="ECO:0000313" key="2">
    <source>
        <dbReference type="Proteomes" id="UP000240608"/>
    </source>
</evidence>
<reference evidence="1 2" key="1">
    <citation type="submission" date="2018-03" db="EMBL/GenBank/DDBJ databases">
        <title>Cross-interface Injection: A General Nanoliter Liquid Handling Method Applied to Single Cells Genome Amplification Automated Nanoliter Liquid Handling Applied to Single Cell Multiple Displacement Amplification.</title>
        <authorList>
            <person name="Yun J."/>
            <person name="Xu P."/>
            <person name="Xu J."/>
            <person name="Dai X."/>
            <person name="Wang Y."/>
            <person name="Zheng X."/>
            <person name="Cao C."/>
            <person name="Yi Q."/>
            <person name="Zhu Y."/>
            <person name="Wang L."/>
            <person name="Dong Z."/>
            <person name="Huang Y."/>
            <person name="Huang L."/>
            <person name="Du W."/>
        </authorList>
    </citation>
    <scope>NUCLEOTIDE SEQUENCE [LARGE SCALE GENOMIC DNA]</scope>
    <source>
        <strain evidence="1 2">Z-D1-2</strain>
    </source>
</reference>
<name>A0A2T4DR86_9BACT</name>
<dbReference type="Proteomes" id="UP000240608">
    <property type="component" value="Unassembled WGS sequence"/>
</dbReference>